<dbReference type="GO" id="GO:0022857">
    <property type="term" value="F:transmembrane transporter activity"/>
    <property type="evidence" value="ECO:0007669"/>
    <property type="project" value="InterPro"/>
</dbReference>
<dbReference type="PANTHER" id="PTHR11360">
    <property type="entry name" value="MONOCARBOXYLATE TRANSPORTER"/>
    <property type="match status" value="1"/>
</dbReference>
<feature type="transmembrane region" description="Helical" evidence="6">
    <location>
        <begin position="51"/>
        <end position="71"/>
    </location>
</feature>
<keyword evidence="9" id="KW-1185">Reference proteome</keyword>
<gene>
    <name evidence="8" type="ORF">BABA_13872</name>
</gene>
<evidence type="ECO:0000313" key="9">
    <source>
        <dbReference type="Proteomes" id="UP000006316"/>
    </source>
</evidence>
<feature type="domain" description="Major facilitator superfamily (MFS) profile" evidence="7">
    <location>
        <begin position="12"/>
        <end position="405"/>
    </location>
</feature>
<feature type="transmembrane region" description="Helical" evidence="6">
    <location>
        <begin position="168"/>
        <end position="189"/>
    </location>
</feature>
<feature type="transmembrane region" description="Helical" evidence="6">
    <location>
        <begin position="352"/>
        <end position="373"/>
    </location>
</feature>
<keyword evidence="2" id="KW-0813">Transport</keyword>
<feature type="transmembrane region" description="Helical" evidence="6">
    <location>
        <begin position="138"/>
        <end position="156"/>
    </location>
</feature>
<keyword evidence="4 6" id="KW-1133">Transmembrane helix</keyword>
<dbReference type="PATRIC" id="fig|1117379.3.peg.2862"/>
<sequence>MNEKKHLYFGWYIVIAASSIVLLTTGIRMGIGPFVNPIMNDLRLSRTELSIIISVGMILYGVGMPLAGILLKSFNTRIVLLLGMTIVCISIVWTVNSKGMLSFLLSFGGLLSIGLSFLSSITLSPIISKWFVRQRGKALFYLTTGSMAGIAIITPVETWLNSLVGWQNTLLLFGGILICLVFPSAIFIMREDVPEKADNPGDSGDKIKHSPPLDLTLKDALKTQTYWKIVFALFACGFGMNLLGSHGVPMLMDHHFAPMTASFGVGMIGIVAIFGTLFLGQLADRFPRKNILFLVFFVRGLGFFGLVLSSSAWQLFLVSAIGGLAWAGSVAMSTAILSDLYGIRLLGILNGFAYFVGHQIGAAVGSFLGGWGIEVFGTHLFSFSAAGILALLASLASLTIPQSISFSKPVKIGENHNITTGE</sequence>
<protein>
    <recommendedName>
        <fullName evidence="7">Major facilitator superfamily (MFS) profile domain-containing protein</fullName>
    </recommendedName>
</protein>
<evidence type="ECO:0000256" key="2">
    <source>
        <dbReference type="ARBA" id="ARBA00022448"/>
    </source>
</evidence>
<keyword evidence="3 6" id="KW-0812">Transmembrane</keyword>
<dbReference type="CDD" id="cd17355">
    <property type="entry name" value="MFS_YcxA_like"/>
    <property type="match status" value="1"/>
</dbReference>
<feature type="transmembrane region" description="Helical" evidence="6">
    <location>
        <begin position="291"/>
        <end position="309"/>
    </location>
</feature>
<name>K6E1F8_9BACI</name>
<evidence type="ECO:0000256" key="5">
    <source>
        <dbReference type="ARBA" id="ARBA00023136"/>
    </source>
</evidence>
<reference evidence="8 9" key="1">
    <citation type="journal article" date="2012" name="Front. Microbiol.">
        <title>Redundancy and modularity in membrane-associated dissimilatory nitrate reduction in Bacillus.</title>
        <authorList>
            <person name="Heylen K."/>
            <person name="Keltjens J."/>
        </authorList>
    </citation>
    <scope>NUCLEOTIDE SEQUENCE [LARGE SCALE GENOMIC DNA]</scope>
    <source>
        <strain evidence="9">LMG 21833T</strain>
    </source>
</reference>
<dbReference type="AlphaFoldDB" id="K6E1F8"/>
<keyword evidence="5 6" id="KW-0472">Membrane</keyword>
<dbReference type="InterPro" id="IPR050327">
    <property type="entry name" value="Proton-linked_MCT"/>
</dbReference>
<dbReference type="RefSeq" id="WP_007085773.1">
    <property type="nucleotide sequence ID" value="NZ_AJLS01000097.1"/>
</dbReference>
<accession>K6E1F8</accession>
<feature type="transmembrane region" description="Helical" evidence="6">
    <location>
        <begin position="101"/>
        <end position="126"/>
    </location>
</feature>
<dbReference type="InterPro" id="IPR011701">
    <property type="entry name" value="MFS"/>
</dbReference>
<comment type="subcellular location">
    <subcellularLocation>
        <location evidence="1">Cell membrane</location>
        <topology evidence="1">Multi-pass membrane protein</topology>
    </subcellularLocation>
</comment>
<proteinExistence type="predicted"/>
<comment type="caution">
    <text evidence="8">The sequence shown here is derived from an EMBL/GenBank/DDBJ whole genome shotgun (WGS) entry which is preliminary data.</text>
</comment>
<feature type="transmembrane region" description="Helical" evidence="6">
    <location>
        <begin position="7"/>
        <end position="31"/>
    </location>
</feature>
<dbReference type="PROSITE" id="PS50850">
    <property type="entry name" value="MFS"/>
    <property type="match status" value="1"/>
</dbReference>
<evidence type="ECO:0000256" key="6">
    <source>
        <dbReference type="SAM" id="Phobius"/>
    </source>
</evidence>
<evidence type="ECO:0000256" key="1">
    <source>
        <dbReference type="ARBA" id="ARBA00004651"/>
    </source>
</evidence>
<dbReference type="Proteomes" id="UP000006316">
    <property type="component" value="Unassembled WGS sequence"/>
</dbReference>
<dbReference type="PANTHER" id="PTHR11360:SF284">
    <property type="entry name" value="EG:103B4.3 PROTEIN-RELATED"/>
    <property type="match status" value="1"/>
</dbReference>
<evidence type="ECO:0000313" key="8">
    <source>
        <dbReference type="EMBL" id="EKN66981.1"/>
    </source>
</evidence>
<evidence type="ECO:0000259" key="7">
    <source>
        <dbReference type="PROSITE" id="PS50850"/>
    </source>
</evidence>
<dbReference type="eggNOG" id="COG2271">
    <property type="taxonomic scope" value="Bacteria"/>
</dbReference>
<feature type="transmembrane region" description="Helical" evidence="6">
    <location>
        <begin position="379"/>
        <end position="400"/>
    </location>
</feature>
<dbReference type="InterPro" id="IPR020846">
    <property type="entry name" value="MFS_dom"/>
</dbReference>
<feature type="transmembrane region" description="Helical" evidence="6">
    <location>
        <begin position="315"/>
        <end position="340"/>
    </location>
</feature>
<organism evidence="8 9">
    <name type="scientific">Neobacillus bataviensis LMG 21833</name>
    <dbReference type="NCBI Taxonomy" id="1117379"/>
    <lineage>
        <taxon>Bacteria</taxon>
        <taxon>Bacillati</taxon>
        <taxon>Bacillota</taxon>
        <taxon>Bacilli</taxon>
        <taxon>Bacillales</taxon>
        <taxon>Bacillaceae</taxon>
        <taxon>Neobacillus</taxon>
    </lineage>
</organism>
<feature type="transmembrane region" description="Helical" evidence="6">
    <location>
        <begin position="78"/>
        <end position="95"/>
    </location>
</feature>
<evidence type="ECO:0000256" key="4">
    <source>
        <dbReference type="ARBA" id="ARBA00022989"/>
    </source>
</evidence>
<feature type="transmembrane region" description="Helical" evidence="6">
    <location>
        <begin position="256"/>
        <end position="279"/>
    </location>
</feature>
<feature type="transmembrane region" description="Helical" evidence="6">
    <location>
        <begin position="225"/>
        <end position="244"/>
    </location>
</feature>
<dbReference type="OrthoDB" id="182417at2"/>
<dbReference type="InterPro" id="IPR036259">
    <property type="entry name" value="MFS_trans_sf"/>
</dbReference>
<dbReference type="EMBL" id="AJLS01000097">
    <property type="protein sequence ID" value="EKN66981.1"/>
    <property type="molecule type" value="Genomic_DNA"/>
</dbReference>
<evidence type="ECO:0000256" key="3">
    <source>
        <dbReference type="ARBA" id="ARBA00022692"/>
    </source>
</evidence>
<dbReference type="STRING" id="1117379.BABA_13872"/>
<dbReference type="Pfam" id="PF07690">
    <property type="entry name" value="MFS_1"/>
    <property type="match status" value="1"/>
</dbReference>
<dbReference type="SUPFAM" id="SSF103473">
    <property type="entry name" value="MFS general substrate transporter"/>
    <property type="match status" value="1"/>
</dbReference>
<dbReference type="Gene3D" id="1.20.1250.20">
    <property type="entry name" value="MFS general substrate transporter like domains"/>
    <property type="match status" value="2"/>
</dbReference>
<dbReference type="GO" id="GO:0005886">
    <property type="term" value="C:plasma membrane"/>
    <property type="evidence" value="ECO:0007669"/>
    <property type="project" value="UniProtKB-SubCell"/>
</dbReference>